<reference evidence="1 2" key="1">
    <citation type="journal article" date="2011" name="BMC Genomics">
        <title>Insight into cross-talk between intra-amoebal pathogens.</title>
        <authorList>
            <person name="Gimenez G."/>
            <person name="Bertelli C."/>
            <person name="Moliner C."/>
            <person name="Robert C."/>
            <person name="Raoult D."/>
            <person name="Fournier P.E."/>
            <person name="Greub G."/>
        </authorList>
    </citation>
    <scope>NUCLEOTIDE SEQUENCE [LARGE SCALE GENOMIC DNA]</scope>
    <source>
        <strain evidence="1 2">LLAP12</strain>
    </source>
</reference>
<dbReference type="RefSeq" id="WP_006869500.1">
    <property type="nucleotide sequence ID" value="NZ_JH413799.1"/>
</dbReference>
<dbReference type="Proteomes" id="UP000002770">
    <property type="component" value="Unassembled WGS sequence"/>
</dbReference>
<protein>
    <submittedName>
        <fullName evidence="1">Uncharacterized protein</fullName>
    </submittedName>
</protein>
<gene>
    <name evidence="1" type="ORF">LDG_5524</name>
</gene>
<dbReference type="InParanoid" id="G9EK03"/>
<proteinExistence type="predicted"/>
<name>G9EK03_9GAMM</name>
<keyword evidence="2" id="KW-1185">Reference proteome</keyword>
<dbReference type="STRING" id="658187.LDG_5524"/>
<dbReference type="OrthoDB" id="5649668at2"/>
<dbReference type="AlphaFoldDB" id="G9EK03"/>
<dbReference type="EMBL" id="JH413799">
    <property type="protein sequence ID" value="EHL32378.1"/>
    <property type="molecule type" value="Genomic_DNA"/>
</dbReference>
<dbReference type="HOGENOM" id="CLU_2316807_0_0_6"/>
<evidence type="ECO:0000313" key="2">
    <source>
        <dbReference type="Proteomes" id="UP000002770"/>
    </source>
</evidence>
<evidence type="ECO:0000313" key="1">
    <source>
        <dbReference type="EMBL" id="EHL32378.1"/>
    </source>
</evidence>
<sequence length="99" mass="11403">MSPWFTTLPFLHLINWAPKDTYHTARFEKDMRYYVIRLSKDLLDDWVITLINGRIKTKLGQIRTLAFANFSDAFANSNPFGSNLEGKNYETISASGVQL</sequence>
<organism evidence="1 2">
    <name type="scientific">Legionella drancourtii LLAP12</name>
    <dbReference type="NCBI Taxonomy" id="658187"/>
    <lineage>
        <taxon>Bacteria</taxon>
        <taxon>Pseudomonadati</taxon>
        <taxon>Pseudomonadota</taxon>
        <taxon>Gammaproteobacteria</taxon>
        <taxon>Legionellales</taxon>
        <taxon>Legionellaceae</taxon>
        <taxon>Legionella</taxon>
    </lineage>
</organism>
<accession>G9EK03</accession>